<dbReference type="OrthoDB" id="650068at2"/>
<keyword evidence="1" id="KW-0732">Signal</keyword>
<feature type="chain" id="PRO_5013968275" description="DUF481 domain-containing protein" evidence="1">
    <location>
        <begin position="22"/>
        <end position="261"/>
    </location>
</feature>
<feature type="signal peptide" evidence="1">
    <location>
        <begin position="1"/>
        <end position="21"/>
    </location>
</feature>
<dbReference type="AlphaFoldDB" id="A0A2G0CCX5"/>
<keyword evidence="3" id="KW-1185">Reference proteome</keyword>
<organism evidence="2 3">
    <name type="scientific">Neolewinella marina</name>
    <dbReference type="NCBI Taxonomy" id="438751"/>
    <lineage>
        <taxon>Bacteria</taxon>
        <taxon>Pseudomonadati</taxon>
        <taxon>Bacteroidota</taxon>
        <taxon>Saprospiria</taxon>
        <taxon>Saprospirales</taxon>
        <taxon>Lewinellaceae</taxon>
        <taxon>Neolewinella</taxon>
    </lineage>
</organism>
<evidence type="ECO:0000256" key="1">
    <source>
        <dbReference type="SAM" id="SignalP"/>
    </source>
</evidence>
<evidence type="ECO:0000313" key="2">
    <source>
        <dbReference type="EMBL" id="PHK97780.1"/>
    </source>
</evidence>
<protein>
    <recommendedName>
        <fullName evidence="4">DUF481 domain-containing protein</fullName>
    </recommendedName>
</protein>
<dbReference type="EMBL" id="PDLO01000006">
    <property type="protein sequence ID" value="PHK97780.1"/>
    <property type="molecule type" value="Genomic_DNA"/>
</dbReference>
<sequence length="261" mass="29723">MRYSLLQAICCLLILSGGLSAQRADSTAVHRQLSGMISATHNGISIIPSFSLDKPALIVNLKMGSRRFTFEPDLRFALEGKPWSMLFWGRYQAVQGERFSLRLGAHPAINFRTVMAEVGGEWREVIETRRYVASEVVPSLRISDRFSLGMYYLHGRGFDAGIKTSNFVQLNAAWTGIALVRDWQLHLFPQFYYLRTDALDGTYVAGAWRINQPGLPFSLSGLVNRSIQTEISPERKWIWNVVVEYRFGGEYRRVDQPVNLR</sequence>
<evidence type="ECO:0008006" key="4">
    <source>
        <dbReference type="Google" id="ProtNLM"/>
    </source>
</evidence>
<reference evidence="2 3" key="1">
    <citation type="submission" date="2017-10" db="EMBL/GenBank/DDBJ databases">
        <title>The draft genome sequence of Lewinella marina KCTC 32374.</title>
        <authorList>
            <person name="Wang K."/>
        </authorList>
    </citation>
    <scope>NUCLEOTIDE SEQUENCE [LARGE SCALE GENOMIC DNA]</scope>
    <source>
        <strain evidence="2 3">MKG-38</strain>
    </source>
</reference>
<dbReference type="Proteomes" id="UP000226437">
    <property type="component" value="Unassembled WGS sequence"/>
</dbReference>
<accession>A0A2G0CCX5</accession>
<comment type="caution">
    <text evidence="2">The sequence shown here is derived from an EMBL/GenBank/DDBJ whole genome shotgun (WGS) entry which is preliminary data.</text>
</comment>
<evidence type="ECO:0000313" key="3">
    <source>
        <dbReference type="Proteomes" id="UP000226437"/>
    </source>
</evidence>
<proteinExistence type="predicted"/>
<dbReference type="RefSeq" id="WP_099107054.1">
    <property type="nucleotide sequence ID" value="NZ_JAATJF010000003.1"/>
</dbReference>
<name>A0A2G0CCX5_9BACT</name>
<gene>
    <name evidence="2" type="ORF">CGL56_13260</name>
</gene>